<accession>A0ACC2J5K7</accession>
<proteinExistence type="predicted"/>
<dbReference type="EMBL" id="JAPESX010000200">
    <property type="protein sequence ID" value="KAJ8122619.1"/>
    <property type="molecule type" value="Genomic_DNA"/>
</dbReference>
<evidence type="ECO:0000313" key="2">
    <source>
        <dbReference type="Proteomes" id="UP001153334"/>
    </source>
</evidence>
<reference evidence="1" key="1">
    <citation type="submission" date="2022-11" db="EMBL/GenBank/DDBJ databases">
        <title>Genome Sequence of Nemania bipapillata.</title>
        <authorList>
            <person name="Buettner E."/>
        </authorList>
    </citation>
    <scope>NUCLEOTIDE SEQUENCE</scope>
    <source>
        <strain evidence="1">CP14</strain>
    </source>
</reference>
<sequence>MSRRNSLGSDSSINSYASALSDDSYLKTLKPGIDDQFQKMLRDVKMVENQRSILKERKIQSHEVKKRDPNDTDRPLAWTDQMDADYQSYKAKVDILKIAKRVQEASQRDAKETINRDLSAQEKARYKALDDDKEWLDAAISAASERLGFMTKYPNALDTQNTRNHIKAAEDNLNSAKKAVREIETQKRSARL</sequence>
<comment type="caution">
    <text evidence="1">The sequence shown here is derived from an EMBL/GenBank/DDBJ whole genome shotgun (WGS) entry which is preliminary data.</text>
</comment>
<keyword evidence="2" id="KW-1185">Reference proteome</keyword>
<dbReference type="Proteomes" id="UP001153334">
    <property type="component" value="Unassembled WGS sequence"/>
</dbReference>
<name>A0ACC2J5K7_9PEZI</name>
<evidence type="ECO:0000313" key="1">
    <source>
        <dbReference type="EMBL" id="KAJ8122619.1"/>
    </source>
</evidence>
<organism evidence="1 2">
    <name type="scientific">Nemania bipapillata</name>
    <dbReference type="NCBI Taxonomy" id="110536"/>
    <lineage>
        <taxon>Eukaryota</taxon>
        <taxon>Fungi</taxon>
        <taxon>Dikarya</taxon>
        <taxon>Ascomycota</taxon>
        <taxon>Pezizomycotina</taxon>
        <taxon>Sordariomycetes</taxon>
        <taxon>Xylariomycetidae</taxon>
        <taxon>Xylariales</taxon>
        <taxon>Xylariaceae</taxon>
        <taxon>Nemania</taxon>
    </lineage>
</organism>
<protein>
    <submittedName>
        <fullName evidence="1">Uncharacterized protein</fullName>
    </submittedName>
</protein>
<gene>
    <name evidence="1" type="ORF">ONZ43_g1231</name>
</gene>